<gene>
    <name evidence="2" type="ORF">BXYJ_LOCUS1086</name>
</gene>
<dbReference type="WBParaSite" id="BXY_0152600.1">
    <property type="protein sequence ID" value="BXY_0152600.1"/>
    <property type="gene ID" value="BXY_0152600"/>
</dbReference>
<protein>
    <submittedName>
        <fullName evidence="2">(pine wood nematode) hypothetical protein</fullName>
    </submittedName>
</protein>
<feature type="signal peptide" evidence="1">
    <location>
        <begin position="1"/>
        <end position="17"/>
    </location>
</feature>
<evidence type="ECO:0000313" key="2">
    <source>
        <dbReference type="EMBL" id="CAD5208850.1"/>
    </source>
</evidence>
<accession>A0A1I7RLE1</accession>
<evidence type="ECO:0000256" key="1">
    <source>
        <dbReference type="SAM" id="SignalP"/>
    </source>
</evidence>
<reference evidence="3" key="2">
    <citation type="submission" date="2020-08" db="EMBL/GenBank/DDBJ databases">
        <authorList>
            <person name="Kikuchi T."/>
        </authorList>
    </citation>
    <scope>NUCLEOTIDE SEQUENCE</scope>
    <source>
        <strain evidence="2">Ka4C1</strain>
    </source>
</reference>
<dbReference type="Proteomes" id="UP000095284">
    <property type="component" value="Unplaced"/>
</dbReference>
<dbReference type="SMR" id="A0A1I7RLE1"/>
<keyword evidence="1" id="KW-0732">Signal</keyword>
<dbReference type="AlphaFoldDB" id="A0A1I7RLE1"/>
<dbReference type="Proteomes" id="UP000659654">
    <property type="component" value="Unassembled WGS sequence"/>
</dbReference>
<dbReference type="eggNOG" id="ENOG502T1KT">
    <property type="taxonomic scope" value="Eukaryota"/>
</dbReference>
<keyword evidence="5" id="KW-1185">Reference proteome</keyword>
<reference evidence="6" key="1">
    <citation type="submission" date="2016-11" db="UniProtKB">
        <authorList>
            <consortium name="WormBaseParasite"/>
        </authorList>
    </citation>
    <scope>IDENTIFICATION</scope>
</reference>
<evidence type="ECO:0000313" key="4">
    <source>
        <dbReference type="Proteomes" id="UP000095284"/>
    </source>
</evidence>
<evidence type="ECO:0000313" key="6">
    <source>
        <dbReference type="WBParaSite" id="BXY_0152600.1"/>
    </source>
</evidence>
<evidence type="ECO:0000313" key="5">
    <source>
        <dbReference type="Proteomes" id="UP000659654"/>
    </source>
</evidence>
<sequence>MKSVLLVFGVVLGVVLAAPAGEDLQKKIDAMEKHIQLLEKALLQRRSPLQGSLIEGNQIMNPRATRALAFQPMKRMVAWQPMKRSIAAEYNKDQVIRAIEEQLLEILHAGETLGVNAEEVLGDLKKKNGDLM</sequence>
<organism evidence="4 6">
    <name type="scientific">Bursaphelenchus xylophilus</name>
    <name type="common">Pinewood nematode worm</name>
    <name type="synonym">Aphelenchoides xylophilus</name>
    <dbReference type="NCBI Taxonomy" id="6326"/>
    <lineage>
        <taxon>Eukaryota</taxon>
        <taxon>Metazoa</taxon>
        <taxon>Ecdysozoa</taxon>
        <taxon>Nematoda</taxon>
        <taxon>Chromadorea</taxon>
        <taxon>Rhabditida</taxon>
        <taxon>Tylenchina</taxon>
        <taxon>Tylenchomorpha</taxon>
        <taxon>Aphelenchoidea</taxon>
        <taxon>Aphelenchoididae</taxon>
        <taxon>Bursaphelenchus</taxon>
    </lineage>
</organism>
<dbReference type="EMBL" id="CAJFCV020000001">
    <property type="protein sequence ID" value="CAG9083098.1"/>
    <property type="molecule type" value="Genomic_DNA"/>
</dbReference>
<dbReference type="EMBL" id="CAJFDI010000001">
    <property type="protein sequence ID" value="CAD5208850.1"/>
    <property type="molecule type" value="Genomic_DNA"/>
</dbReference>
<feature type="chain" id="PRO_5036308608" evidence="1">
    <location>
        <begin position="18"/>
        <end position="132"/>
    </location>
</feature>
<evidence type="ECO:0000313" key="3">
    <source>
        <dbReference type="EMBL" id="CAG9083098.1"/>
    </source>
</evidence>
<dbReference type="OrthoDB" id="5864411at2759"/>
<name>A0A1I7RLE1_BURXY</name>
<proteinExistence type="predicted"/>
<dbReference type="Proteomes" id="UP000582659">
    <property type="component" value="Unassembled WGS sequence"/>
</dbReference>